<reference evidence="1" key="1">
    <citation type="submission" date="2016-11" db="UniProtKB">
        <authorList>
            <consortium name="WormBaseParasite"/>
        </authorList>
    </citation>
    <scope>IDENTIFICATION</scope>
    <source>
        <strain evidence="1">pt0022</strain>
    </source>
</reference>
<dbReference type="Gene3D" id="3.40.50.1820">
    <property type="entry name" value="alpha/beta hydrolase"/>
    <property type="match status" value="1"/>
</dbReference>
<accession>A0A1I8ELR4</accession>
<evidence type="ECO:0000313" key="1">
    <source>
        <dbReference type="WBParaSite" id="maker-PairedContig_2994-snap-gene-0.20-mRNA-1"/>
    </source>
</evidence>
<organism evidence="1">
    <name type="scientific">Wuchereria bancrofti</name>
    <dbReference type="NCBI Taxonomy" id="6293"/>
    <lineage>
        <taxon>Eukaryota</taxon>
        <taxon>Metazoa</taxon>
        <taxon>Ecdysozoa</taxon>
        <taxon>Nematoda</taxon>
        <taxon>Chromadorea</taxon>
        <taxon>Rhabditida</taxon>
        <taxon>Spirurina</taxon>
        <taxon>Spiruromorpha</taxon>
        <taxon>Filarioidea</taxon>
        <taxon>Onchocercidae</taxon>
        <taxon>Wuchereria</taxon>
    </lineage>
</organism>
<dbReference type="SUPFAM" id="SSF53474">
    <property type="entry name" value="alpha/beta-Hydrolases"/>
    <property type="match status" value="1"/>
</dbReference>
<name>A0A1I8ELR4_WUCBA</name>
<dbReference type="PANTHER" id="PTHR13617:SF14">
    <property type="entry name" value="PROTEIN ABHD18"/>
    <property type="match status" value="1"/>
</dbReference>
<dbReference type="PANTHER" id="PTHR13617">
    <property type="entry name" value="PROTEIN ABHD18"/>
    <property type="match status" value="1"/>
</dbReference>
<dbReference type="STRING" id="6293.A0A1I8ELR4"/>
<proteinExistence type="predicted"/>
<dbReference type="Pfam" id="PF09752">
    <property type="entry name" value="ABHD18"/>
    <property type="match status" value="1"/>
</dbReference>
<sequence length="457" mass="51579">MKLIIVFYLKLIIVSKICDFRRVIANLVEILKLTKSATISFAIVTAFIRAVSRTNSSTARSLLRSIRRCLEPLARTIRSEAMDGGTSAIDLALRRILLLSKLFTNSWGKPEILGRSLKFRRDVMSKAYIMEIVERSNPAMVITKEEAARNGNRYVEGYFPSPLAFIFPDLLPGNVGQATWRGKFSKVKHALVIHLAGTGDHTYFRREFGFANDLMKSNISSILLQNPFYGSRKPRDQFRSSLINVSDLFIMGGALVAECNFLLKWARQQGYWPVGLAGVSMGGHMACLACTNSPEPIALVPCLSWTTASTVFVQGTLSKSVSWDVLTMELLSKQFQDGIREIPECDWLDRSYEMEKKLDDNSPFSAAKCVFMYVLMEEFTNLCNYPTPKDTRLIKNIIAENDGYVIRAGVPTMQQVWPGTTVEVIKGMGHVEAYLASHTLFRRCIREMLRKNQELYS</sequence>
<protein>
    <submittedName>
        <fullName evidence="1">Uncharacterized protein</fullName>
    </submittedName>
</protein>
<dbReference type="InterPro" id="IPR029058">
    <property type="entry name" value="AB_hydrolase_fold"/>
</dbReference>
<dbReference type="InterPro" id="IPR019149">
    <property type="entry name" value="ABHD18"/>
</dbReference>
<dbReference type="WBParaSite" id="maker-PairedContig_2994-snap-gene-0.20-mRNA-1">
    <property type="protein sequence ID" value="maker-PairedContig_2994-snap-gene-0.20-mRNA-1"/>
    <property type="gene ID" value="maker-PairedContig_2994-snap-gene-0.20"/>
</dbReference>
<dbReference type="AlphaFoldDB" id="A0A1I8ELR4"/>